<evidence type="ECO:0000313" key="4">
    <source>
        <dbReference type="EMBL" id="HJC06776.1"/>
    </source>
</evidence>
<dbReference type="EMBL" id="DWWT01000059">
    <property type="protein sequence ID" value="HJC06776.1"/>
    <property type="molecule type" value="Genomic_DNA"/>
</dbReference>
<reference evidence="4" key="1">
    <citation type="journal article" date="2021" name="PeerJ">
        <title>Extensive microbial diversity within the chicken gut microbiome revealed by metagenomics and culture.</title>
        <authorList>
            <person name="Gilroy R."/>
            <person name="Ravi A."/>
            <person name="Getino M."/>
            <person name="Pursley I."/>
            <person name="Horton D.L."/>
            <person name="Alikhan N.F."/>
            <person name="Baker D."/>
            <person name="Gharbi K."/>
            <person name="Hall N."/>
            <person name="Watson M."/>
            <person name="Adriaenssens E.M."/>
            <person name="Foster-Nyarko E."/>
            <person name="Jarju S."/>
            <person name="Secka A."/>
            <person name="Antonio M."/>
            <person name="Oren A."/>
            <person name="Chaudhuri R.R."/>
            <person name="La Ragione R."/>
            <person name="Hildebrand F."/>
            <person name="Pallen M.J."/>
        </authorList>
    </citation>
    <scope>NUCLEOTIDE SEQUENCE</scope>
    <source>
        <strain evidence="4">CHK180-15479</strain>
    </source>
</reference>
<keyword evidence="4" id="KW-0067">ATP-binding</keyword>
<dbReference type="InterPro" id="IPR051162">
    <property type="entry name" value="T4SS_component"/>
</dbReference>
<comment type="caution">
    <text evidence="4">The sequence shown here is derived from an EMBL/GenBank/DDBJ whole genome shotgun (WGS) entry which is preliminary data.</text>
</comment>
<keyword evidence="2" id="KW-0472">Membrane</keyword>
<dbReference type="PANTHER" id="PTHR30121:SF11">
    <property type="entry name" value="AAA+ ATPASE DOMAIN-CONTAINING PROTEIN"/>
    <property type="match status" value="1"/>
</dbReference>
<evidence type="ECO:0000256" key="1">
    <source>
        <dbReference type="SAM" id="MobiDB-lite"/>
    </source>
</evidence>
<evidence type="ECO:0000259" key="3">
    <source>
        <dbReference type="SMART" id="SM00382"/>
    </source>
</evidence>
<name>A0A9D2N396_9FIRM</name>
<dbReference type="InterPro" id="IPR027417">
    <property type="entry name" value="P-loop_NTPase"/>
</dbReference>
<feature type="transmembrane region" description="Helical" evidence="2">
    <location>
        <begin position="6"/>
        <end position="27"/>
    </location>
</feature>
<keyword evidence="2" id="KW-0812">Transmembrane</keyword>
<dbReference type="Proteomes" id="UP000823910">
    <property type="component" value="Unassembled WGS sequence"/>
</dbReference>
<feature type="transmembrane region" description="Helical" evidence="2">
    <location>
        <begin position="34"/>
        <end position="51"/>
    </location>
</feature>
<organism evidence="4 5">
    <name type="scientific">Candidatus Enterocloster excrementipullorum</name>
    <dbReference type="NCBI Taxonomy" id="2838559"/>
    <lineage>
        <taxon>Bacteria</taxon>
        <taxon>Bacillati</taxon>
        <taxon>Bacillota</taxon>
        <taxon>Clostridia</taxon>
        <taxon>Lachnospirales</taxon>
        <taxon>Lachnospiraceae</taxon>
        <taxon>Enterocloster</taxon>
    </lineage>
</organism>
<evidence type="ECO:0000313" key="5">
    <source>
        <dbReference type="Proteomes" id="UP000823910"/>
    </source>
</evidence>
<proteinExistence type="predicted"/>
<feature type="region of interest" description="Disordered" evidence="1">
    <location>
        <begin position="89"/>
        <end position="112"/>
    </location>
</feature>
<protein>
    <submittedName>
        <fullName evidence="4">ATP-binding protein</fullName>
    </submittedName>
</protein>
<dbReference type="SMART" id="SM00382">
    <property type="entry name" value="AAA"/>
    <property type="match status" value="1"/>
</dbReference>
<evidence type="ECO:0000256" key="2">
    <source>
        <dbReference type="SAM" id="Phobius"/>
    </source>
</evidence>
<sequence length="928" mass="105042">MELFKGIELVDVLVAGAGMGISASFLVSNLPGNLVLSVIALLITVGLVVPIEDDKGYILLFNVLKYLGRYRVFYKRSALQEKKEQAQEQAEEQAAGKKKKLSLGSGRRKGPAGLPGISLEDITPFTGIDGNYIVYGSSYSAVVMSIPSVEFRFYSENRQNSVIDRCLGAILRTSAADEVISMVKLDRPVIYDEFIESERKKLDDLKEAYLNGLLTDEELTTRVGIVYDRIRQLEDFDYKNKVYMPFHYLMFFYKDRNFLQGQIENAIATFASNNMICHQLKGPELAVFLKYNYGMEFDEREAKSLSPEEYMDWILPDTVRFSSRTVQYDDLITHNFRLRDYPMVVGNAWGSTLFNILGTKVVLKMTPIDRYKGIRQIDRSIDELREQEANTGKTSKLMEVSMHIDTLSEVLRLLQGENEILFNVSTYVTVDDYELSQEMKQPGGVKKKNVTSFKKQVRRELSEEGFKVTDMMLQQFEAYSSSQLSGYDAFKKYQRGIHSNSVAAAFPYVFKSLCDDNGIYIGQSGSIPVFINFFQRDRERVNSNTVIIGKSGSGKSYATKTILAQLAAENSKIFILDPENEYSKLALNMNGKVIDVGSATQGRLNPFHIITTLSDEEGDDDMAAADAEMEEGGPATSFTTHLQFLEEFYRQILPGIDADALEYLNNITIRMYEAKGIDDMTDLSRLTPEDFPTFDDLYDKILNDFQLTSGEYSKSNLRVLLNYISKFATGGRNSVLWNGPASISTNENFIVFNFQSLLANKNNTIANAQMLLVLKWLDNEIIKNRDYNIKYQASRKIVVVIDEAHVFIDSKYPIALDFMYQLAKRIRKYNGMQMVITQNIKDFVGTEELARKSTAIINASQYSFIFPLAPNDMQDLCKLYEKAGAINESEQEDIVNNGRGRAFVITSPSERTCVDIVAAEGIEDLFTM</sequence>
<accession>A0A9D2N396</accession>
<dbReference type="InterPro" id="IPR002789">
    <property type="entry name" value="HerA_central"/>
</dbReference>
<feature type="compositionally biased region" description="Basic residues" evidence="1">
    <location>
        <begin position="96"/>
        <end position="110"/>
    </location>
</feature>
<dbReference type="PANTHER" id="PTHR30121">
    <property type="entry name" value="UNCHARACTERIZED PROTEIN YJGR-RELATED"/>
    <property type="match status" value="1"/>
</dbReference>
<keyword evidence="2" id="KW-1133">Transmembrane helix</keyword>
<dbReference type="SUPFAM" id="SSF52540">
    <property type="entry name" value="P-loop containing nucleoside triphosphate hydrolases"/>
    <property type="match status" value="1"/>
</dbReference>
<dbReference type="Pfam" id="PF01935">
    <property type="entry name" value="DUF87"/>
    <property type="match status" value="1"/>
</dbReference>
<reference evidence="4" key="2">
    <citation type="submission" date="2021-04" db="EMBL/GenBank/DDBJ databases">
        <authorList>
            <person name="Gilroy R."/>
        </authorList>
    </citation>
    <scope>NUCLEOTIDE SEQUENCE</scope>
    <source>
        <strain evidence="4">CHK180-15479</strain>
    </source>
</reference>
<keyword evidence="4" id="KW-0547">Nucleotide-binding</keyword>
<dbReference type="GO" id="GO:0005524">
    <property type="term" value="F:ATP binding"/>
    <property type="evidence" value="ECO:0007669"/>
    <property type="project" value="UniProtKB-KW"/>
</dbReference>
<dbReference type="InterPro" id="IPR003593">
    <property type="entry name" value="AAA+_ATPase"/>
</dbReference>
<dbReference type="AlphaFoldDB" id="A0A9D2N396"/>
<gene>
    <name evidence="4" type="ORF">H9704_11595</name>
</gene>
<dbReference type="Gene3D" id="1.10.8.730">
    <property type="match status" value="1"/>
</dbReference>
<dbReference type="Pfam" id="PF19044">
    <property type="entry name" value="P-loop_TraG"/>
    <property type="match status" value="1"/>
</dbReference>
<dbReference type="Gene3D" id="3.40.50.300">
    <property type="entry name" value="P-loop containing nucleotide triphosphate hydrolases"/>
    <property type="match status" value="2"/>
</dbReference>
<feature type="domain" description="AAA+ ATPase" evidence="3">
    <location>
        <begin position="541"/>
        <end position="863"/>
    </location>
</feature>
<dbReference type="InterPro" id="IPR043964">
    <property type="entry name" value="P-loop_TraG"/>
</dbReference>